<accession>A0ABV4F7F4</accession>
<comment type="caution">
    <text evidence="2">The sequence shown here is derived from an EMBL/GenBank/DDBJ whole genome shotgun (WGS) entry which is preliminary data.</text>
</comment>
<dbReference type="EMBL" id="JBGBZA010000002">
    <property type="protein sequence ID" value="MEY9319390.1"/>
    <property type="molecule type" value="Genomic_DNA"/>
</dbReference>
<feature type="compositionally biased region" description="Basic and acidic residues" evidence="1">
    <location>
        <begin position="15"/>
        <end position="25"/>
    </location>
</feature>
<feature type="region of interest" description="Disordered" evidence="1">
    <location>
        <begin position="1"/>
        <end position="37"/>
    </location>
</feature>
<dbReference type="RefSeq" id="WP_069278499.1">
    <property type="nucleotide sequence ID" value="NZ_CP126026.1"/>
</dbReference>
<name>A0ABV4F7F4_BRAEL</name>
<evidence type="ECO:0000256" key="1">
    <source>
        <dbReference type="SAM" id="MobiDB-lite"/>
    </source>
</evidence>
<proteinExistence type="predicted"/>
<protein>
    <submittedName>
        <fullName evidence="2">Uncharacterized protein</fullName>
    </submittedName>
</protein>
<gene>
    <name evidence="2" type="ORF">ABIF29_006189</name>
</gene>
<sequence length="131" mass="15108">MTDRPASWRKPTPKQMEKLAAEAVHRPAPPAAAPDAPLPAEYWESVLKDPRADTTDAQIRQRRLSDIRRHVLRVSCRRCERIVEIQTADAVRLYGRNAIWKDVAQRLLDNTCRQRTGRHEEDGCWPAFETP</sequence>
<keyword evidence="3" id="KW-1185">Reference proteome</keyword>
<reference evidence="2 3" key="1">
    <citation type="submission" date="2024-07" db="EMBL/GenBank/DDBJ databases">
        <title>Genomic Encyclopedia of Type Strains, Phase V (KMG-V): Genome sequencing to study the core and pangenomes of soil and plant-associated prokaryotes.</title>
        <authorList>
            <person name="Whitman W."/>
        </authorList>
    </citation>
    <scope>NUCLEOTIDE SEQUENCE [LARGE SCALE GENOMIC DNA]</scope>
    <source>
        <strain evidence="2 3">USDA 415</strain>
    </source>
</reference>
<dbReference type="Proteomes" id="UP001565471">
    <property type="component" value="Unassembled WGS sequence"/>
</dbReference>
<organism evidence="2 3">
    <name type="scientific">Bradyrhizobium elkanii</name>
    <dbReference type="NCBI Taxonomy" id="29448"/>
    <lineage>
        <taxon>Bacteria</taxon>
        <taxon>Pseudomonadati</taxon>
        <taxon>Pseudomonadota</taxon>
        <taxon>Alphaproteobacteria</taxon>
        <taxon>Hyphomicrobiales</taxon>
        <taxon>Nitrobacteraceae</taxon>
        <taxon>Bradyrhizobium</taxon>
    </lineage>
</organism>
<evidence type="ECO:0000313" key="2">
    <source>
        <dbReference type="EMBL" id="MEY9319390.1"/>
    </source>
</evidence>
<evidence type="ECO:0000313" key="3">
    <source>
        <dbReference type="Proteomes" id="UP001565471"/>
    </source>
</evidence>